<protein>
    <submittedName>
        <fullName evidence="4 5">Uncharacterized protein</fullName>
    </submittedName>
</protein>
<accession>I1ITG7</accession>
<dbReference type="OrthoDB" id="662514at2759"/>
<dbReference type="GO" id="GO:0005788">
    <property type="term" value="C:endoplasmic reticulum lumen"/>
    <property type="evidence" value="ECO:0000318"/>
    <property type="project" value="GO_Central"/>
</dbReference>
<feature type="signal peptide" evidence="3">
    <location>
        <begin position="1"/>
        <end position="27"/>
    </location>
</feature>
<dbReference type="eggNOG" id="KOG0100">
    <property type="taxonomic scope" value="Eukaryota"/>
</dbReference>
<sequence length="438" mass="47224">MANSDRIAVLLICLQLLPSGFLGHAAALMDSPLPSRPFRLGSVIAVRLGNTRSCVSGYGNGHAGAPVFRFCIPSWVAFSDDGAALVGEAAKDHAAANPQAAVFGFKRLLGKTFGHEDVQRESFPYKIVYKETSSTGTGIQVAKKQLLHVEDVAAMVLAELKCRAEAFLGHKVHYAVLTVPSYFRDASRLAAFDAVTSAGLEPVRIIDEPTAAALAHGLHENEITKNVLVLHVGGGTAEATVLVHEDGVFEAIGTWHDAHLGGDDFDRRTANHFLQLIREKHSVDIGNDTAKLWKLRAECERAKKELSDRDVARVSVNSIVDGVDLFEPLTRAKFEELNHDLFGRIMSVVDKAMVGSELAEKKELVDEIVLVGGSSRMPRIQELISDYFGGRQVRIGTAAVEPDEAVVHGGALLSHPTAGGYECLGGERRQFGASTDLC</sequence>
<dbReference type="Gene3D" id="3.90.640.10">
    <property type="entry name" value="Actin, Chain A, domain 4"/>
    <property type="match status" value="1"/>
</dbReference>
<feature type="chain" id="PRO_5014095482" evidence="3">
    <location>
        <begin position="28"/>
        <end position="438"/>
    </location>
</feature>
<evidence type="ECO:0000256" key="2">
    <source>
        <dbReference type="ARBA" id="ARBA00022840"/>
    </source>
</evidence>
<keyword evidence="6" id="KW-1185">Reference proteome</keyword>
<dbReference type="GO" id="GO:0044183">
    <property type="term" value="F:protein folding chaperone"/>
    <property type="evidence" value="ECO:0000318"/>
    <property type="project" value="GO_Central"/>
</dbReference>
<proteinExistence type="predicted"/>
<dbReference type="GO" id="GO:0031072">
    <property type="term" value="F:heat shock protein binding"/>
    <property type="evidence" value="ECO:0000318"/>
    <property type="project" value="GO_Central"/>
</dbReference>
<keyword evidence="1" id="KW-0547">Nucleotide-binding</keyword>
<reference evidence="4" key="2">
    <citation type="submission" date="2017-06" db="EMBL/GenBank/DDBJ databases">
        <title>WGS assembly of Brachypodium distachyon.</title>
        <authorList>
            <consortium name="The International Brachypodium Initiative"/>
            <person name="Lucas S."/>
            <person name="Harmon-Smith M."/>
            <person name="Lail K."/>
            <person name="Tice H."/>
            <person name="Grimwood J."/>
            <person name="Bruce D."/>
            <person name="Barry K."/>
            <person name="Shu S."/>
            <person name="Lindquist E."/>
            <person name="Wang M."/>
            <person name="Pitluck S."/>
            <person name="Vogel J.P."/>
            <person name="Garvin D.F."/>
            <person name="Mockler T.C."/>
            <person name="Schmutz J."/>
            <person name="Rokhsar D."/>
            <person name="Bevan M.W."/>
        </authorList>
    </citation>
    <scope>NUCLEOTIDE SEQUENCE</scope>
    <source>
        <strain evidence="4">Bd21</strain>
    </source>
</reference>
<dbReference type="GO" id="GO:0005634">
    <property type="term" value="C:nucleus"/>
    <property type="evidence" value="ECO:0000318"/>
    <property type="project" value="GO_Central"/>
</dbReference>
<evidence type="ECO:0000256" key="3">
    <source>
        <dbReference type="SAM" id="SignalP"/>
    </source>
</evidence>
<dbReference type="KEGG" id="bdi:100821962"/>
<dbReference type="RefSeq" id="XP_003576945.2">
    <property type="nucleotide sequence ID" value="XM_003576897.3"/>
</dbReference>
<dbReference type="Gene3D" id="3.30.420.40">
    <property type="match status" value="2"/>
</dbReference>
<dbReference type="GO" id="GO:0140662">
    <property type="term" value="F:ATP-dependent protein folding chaperone"/>
    <property type="evidence" value="ECO:0007669"/>
    <property type="project" value="InterPro"/>
</dbReference>
<dbReference type="GO" id="GO:0016887">
    <property type="term" value="F:ATP hydrolysis activity"/>
    <property type="evidence" value="ECO:0000318"/>
    <property type="project" value="GO_Central"/>
</dbReference>
<dbReference type="OMA" id="HEDYEPR"/>
<dbReference type="GeneID" id="100822270"/>
<dbReference type="FunFam" id="3.90.640.10:FF:000030">
    <property type="entry name" value="Heat shock protein HSP70"/>
    <property type="match status" value="1"/>
</dbReference>
<dbReference type="GO" id="GO:0005524">
    <property type="term" value="F:ATP binding"/>
    <property type="evidence" value="ECO:0007669"/>
    <property type="project" value="UniProtKB-KW"/>
</dbReference>
<dbReference type="GO" id="GO:0036503">
    <property type="term" value="P:ERAD pathway"/>
    <property type="evidence" value="ECO:0000318"/>
    <property type="project" value="GO_Central"/>
</dbReference>
<evidence type="ECO:0000313" key="5">
    <source>
        <dbReference type="EnsemblPlants" id="KQJ91795"/>
    </source>
</evidence>
<dbReference type="AlphaFoldDB" id="I1ITG7"/>
<dbReference type="InterPro" id="IPR018181">
    <property type="entry name" value="Heat_shock_70_CS"/>
</dbReference>
<dbReference type="Pfam" id="PF00012">
    <property type="entry name" value="HSP70"/>
    <property type="match status" value="1"/>
</dbReference>
<dbReference type="PROSITE" id="PS01036">
    <property type="entry name" value="HSP70_3"/>
    <property type="match status" value="1"/>
</dbReference>
<evidence type="ECO:0000256" key="1">
    <source>
        <dbReference type="ARBA" id="ARBA00022741"/>
    </source>
</evidence>
<organism evidence="4">
    <name type="scientific">Brachypodium distachyon</name>
    <name type="common">Purple false brome</name>
    <name type="synonym">Trachynia distachya</name>
    <dbReference type="NCBI Taxonomy" id="15368"/>
    <lineage>
        <taxon>Eukaryota</taxon>
        <taxon>Viridiplantae</taxon>
        <taxon>Streptophyta</taxon>
        <taxon>Embryophyta</taxon>
        <taxon>Tracheophyta</taxon>
        <taxon>Spermatophyta</taxon>
        <taxon>Magnoliopsida</taxon>
        <taxon>Liliopsida</taxon>
        <taxon>Poales</taxon>
        <taxon>Poaceae</taxon>
        <taxon>BOP clade</taxon>
        <taxon>Pooideae</taxon>
        <taxon>Stipodae</taxon>
        <taxon>Brachypodieae</taxon>
        <taxon>Brachypodium</taxon>
    </lineage>
</organism>
<dbReference type="GO" id="GO:0042026">
    <property type="term" value="P:protein refolding"/>
    <property type="evidence" value="ECO:0000318"/>
    <property type="project" value="GO_Central"/>
</dbReference>
<dbReference type="GO" id="GO:0030968">
    <property type="term" value="P:endoplasmic reticulum unfolded protein response"/>
    <property type="evidence" value="ECO:0000318"/>
    <property type="project" value="GO_Central"/>
</dbReference>
<dbReference type="PANTHER" id="PTHR19375">
    <property type="entry name" value="HEAT SHOCK PROTEIN 70KDA"/>
    <property type="match status" value="1"/>
</dbReference>
<dbReference type="STRING" id="15368.I1ITG7"/>
<dbReference type="InterPro" id="IPR013126">
    <property type="entry name" value="Hsp_70_fam"/>
</dbReference>
<dbReference type="InterPro" id="IPR043129">
    <property type="entry name" value="ATPase_NBD"/>
</dbReference>
<dbReference type="PRINTS" id="PR00301">
    <property type="entry name" value="HEATSHOCK70"/>
</dbReference>
<evidence type="ECO:0000313" key="4">
    <source>
        <dbReference type="EMBL" id="KQJ91795.1"/>
    </source>
</evidence>
<name>I1ITG7_BRADI</name>
<dbReference type="KEGG" id="bdi:100822270"/>
<dbReference type="Gramene" id="KQJ91795">
    <property type="protein sequence ID" value="KQJ91795"/>
    <property type="gene ID" value="BRADI_4g39820v3"/>
</dbReference>
<dbReference type="Proteomes" id="UP000008810">
    <property type="component" value="Chromosome 4"/>
</dbReference>
<reference evidence="4 5" key="1">
    <citation type="journal article" date="2010" name="Nature">
        <title>Genome sequencing and analysis of the model grass Brachypodium distachyon.</title>
        <authorList>
            <consortium name="International Brachypodium Initiative"/>
        </authorList>
    </citation>
    <scope>NUCLEOTIDE SEQUENCE [LARGE SCALE GENOMIC DNA]</scope>
    <source>
        <strain evidence="4 5">Bd21</strain>
    </source>
</reference>
<gene>
    <name evidence="5" type="primary">LOC100822270</name>
    <name evidence="4" type="ORF">BRADI_4g39820v3</name>
</gene>
<evidence type="ECO:0000313" key="6">
    <source>
        <dbReference type="Proteomes" id="UP000008810"/>
    </source>
</evidence>
<dbReference type="GO" id="GO:0005737">
    <property type="term" value="C:cytoplasm"/>
    <property type="evidence" value="ECO:0000318"/>
    <property type="project" value="GO_Central"/>
</dbReference>
<reference evidence="5" key="3">
    <citation type="submission" date="2018-08" db="UniProtKB">
        <authorList>
            <consortium name="EnsemblPlants"/>
        </authorList>
    </citation>
    <scope>IDENTIFICATION</scope>
    <source>
        <strain evidence="5">cv. Bd21</strain>
    </source>
</reference>
<dbReference type="EMBL" id="CM000883">
    <property type="protein sequence ID" value="KQJ91795.1"/>
    <property type="molecule type" value="Genomic_DNA"/>
</dbReference>
<dbReference type="HOGENOM" id="CLU_005965_0_3_1"/>
<dbReference type="GO" id="GO:0016020">
    <property type="term" value="C:membrane"/>
    <property type="evidence" value="ECO:0000318"/>
    <property type="project" value="GO_Central"/>
</dbReference>
<dbReference type="GO" id="GO:0034663">
    <property type="term" value="C:endoplasmic reticulum chaperone complex"/>
    <property type="evidence" value="ECO:0000318"/>
    <property type="project" value="GO_Central"/>
</dbReference>
<dbReference type="EnsemblPlants" id="KQJ91795">
    <property type="protein sequence ID" value="KQJ91795"/>
    <property type="gene ID" value="BRADI_4g39820v3"/>
</dbReference>
<dbReference type="SUPFAM" id="SSF53067">
    <property type="entry name" value="Actin-like ATPase domain"/>
    <property type="match status" value="2"/>
</dbReference>
<keyword evidence="3" id="KW-0732">Signal</keyword>
<dbReference type="FunFam" id="3.30.420.40:FF:000541">
    <property type="entry name" value="Luminal-binding protein 2"/>
    <property type="match status" value="1"/>
</dbReference>
<keyword evidence="2" id="KW-0067">ATP-binding</keyword>